<dbReference type="RefSeq" id="XP_046047806.1">
    <property type="nucleotide sequence ID" value="XM_046190376.1"/>
</dbReference>
<dbReference type="EMBL" id="JAGMUX010000011">
    <property type="protein sequence ID" value="KAH7244583.1"/>
    <property type="molecule type" value="Genomic_DNA"/>
</dbReference>
<dbReference type="GeneID" id="70220330"/>
<keyword evidence="1" id="KW-0472">Membrane</keyword>
<evidence type="ECO:0000256" key="1">
    <source>
        <dbReference type="SAM" id="Phobius"/>
    </source>
</evidence>
<accession>A0A9P9GTV1</accession>
<proteinExistence type="predicted"/>
<gene>
    <name evidence="2" type="ORF">BKA55DRAFT_541481</name>
</gene>
<dbReference type="AlphaFoldDB" id="A0A9P9GTV1"/>
<protein>
    <submittedName>
        <fullName evidence="2">Uncharacterized protein</fullName>
    </submittedName>
</protein>
<organism evidence="2 3">
    <name type="scientific">Fusarium redolens</name>
    <dbReference type="NCBI Taxonomy" id="48865"/>
    <lineage>
        <taxon>Eukaryota</taxon>
        <taxon>Fungi</taxon>
        <taxon>Dikarya</taxon>
        <taxon>Ascomycota</taxon>
        <taxon>Pezizomycotina</taxon>
        <taxon>Sordariomycetes</taxon>
        <taxon>Hypocreomycetidae</taxon>
        <taxon>Hypocreales</taxon>
        <taxon>Nectriaceae</taxon>
        <taxon>Fusarium</taxon>
        <taxon>Fusarium redolens species complex</taxon>
    </lineage>
</organism>
<evidence type="ECO:0000313" key="2">
    <source>
        <dbReference type="EMBL" id="KAH7244583.1"/>
    </source>
</evidence>
<sequence length="121" mass="13932">MRVVDSSKVRPQFCIDIAGCHWCHVEAAPWGLAQTLGEEAFAVATRALRWKSVSALILTDPRFRKGVYQHVPERFNVYHHFFRWAIFALDLALALAMLPLLLPWYNTLSSPKIRLYFNSSN</sequence>
<evidence type="ECO:0000313" key="3">
    <source>
        <dbReference type="Proteomes" id="UP000720189"/>
    </source>
</evidence>
<name>A0A9P9GTV1_FUSRE</name>
<keyword evidence="1" id="KW-0812">Transmembrane</keyword>
<reference evidence="2" key="1">
    <citation type="journal article" date="2021" name="Nat. Commun.">
        <title>Genetic determinants of endophytism in the Arabidopsis root mycobiome.</title>
        <authorList>
            <person name="Mesny F."/>
            <person name="Miyauchi S."/>
            <person name="Thiergart T."/>
            <person name="Pickel B."/>
            <person name="Atanasova L."/>
            <person name="Karlsson M."/>
            <person name="Huettel B."/>
            <person name="Barry K.W."/>
            <person name="Haridas S."/>
            <person name="Chen C."/>
            <person name="Bauer D."/>
            <person name="Andreopoulos W."/>
            <person name="Pangilinan J."/>
            <person name="LaButti K."/>
            <person name="Riley R."/>
            <person name="Lipzen A."/>
            <person name="Clum A."/>
            <person name="Drula E."/>
            <person name="Henrissat B."/>
            <person name="Kohler A."/>
            <person name="Grigoriev I.V."/>
            <person name="Martin F.M."/>
            <person name="Hacquard S."/>
        </authorList>
    </citation>
    <scope>NUCLEOTIDE SEQUENCE</scope>
    <source>
        <strain evidence="2">MPI-CAGE-AT-0023</strain>
    </source>
</reference>
<feature type="transmembrane region" description="Helical" evidence="1">
    <location>
        <begin position="84"/>
        <end position="105"/>
    </location>
</feature>
<keyword evidence="1" id="KW-1133">Transmembrane helix</keyword>
<comment type="caution">
    <text evidence="2">The sequence shown here is derived from an EMBL/GenBank/DDBJ whole genome shotgun (WGS) entry which is preliminary data.</text>
</comment>
<keyword evidence="3" id="KW-1185">Reference proteome</keyword>
<dbReference type="Proteomes" id="UP000720189">
    <property type="component" value="Unassembled WGS sequence"/>
</dbReference>